<dbReference type="Proteomes" id="UP001500994">
    <property type="component" value="Unassembled WGS sequence"/>
</dbReference>
<organism evidence="2 3">
    <name type="scientific">Streptomyces lunalinharesii</name>
    <dbReference type="NCBI Taxonomy" id="333384"/>
    <lineage>
        <taxon>Bacteria</taxon>
        <taxon>Bacillati</taxon>
        <taxon>Actinomycetota</taxon>
        <taxon>Actinomycetes</taxon>
        <taxon>Kitasatosporales</taxon>
        <taxon>Streptomycetaceae</taxon>
        <taxon>Streptomyces</taxon>
    </lineage>
</organism>
<sequence length="67" mass="7021">MTHKEGDLLRRHDAACQHLRGEAGERLLADAADIGVSAMAGTTPFTVTPYGPSRTGPNQAAGYRPAS</sequence>
<proteinExistence type="predicted"/>
<evidence type="ECO:0000256" key="1">
    <source>
        <dbReference type="SAM" id="MobiDB-lite"/>
    </source>
</evidence>
<evidence type="ECO:0000313" key="2">
    <source>
        <dbReference type="EMBL" id="GAA2654851.1"/>
    </source>
</evidence>
<comment type="caution">
    <text evidence="2">The sequence shown here is derived from an EMBL/GenBank/DDBJ whole genome shotgun (WGS) entry which is preliminary data.</text>
</comment>
<evidence type="ECO:0000313" key="3">
    <source>
        <dbReference type="Proteomes" id="UP001500994"/>
    </source>
</evidence>
<name>A0ABN3RKV8_9ACTN</name>
<keyword evidence="3" id="KW-1185">Reference proteome</keyword>
<dbReference type="EMBL" id="BAAARK010000005">
    <property type="protein sequence ID" value="GAA2654851.1"/>
    <property type="molecule type" value="Genomic_DNA"/>
</dbReference>
<accession>A0ABN3RKV8</accession>
<feature type="region of interest" description="Disordered" evidence="1">
    <location>
        <begin position="44"/>
        <end position="67"/>
    </location>
</feature>
<reference evidence="2 3" key="1">
    <citation type="journal article" date="2019" name="Int. J. Syst. Evol. Microbiol.">
        <title>The Global Catalogue of Microorganisms (GCM) 10K type strain sequencing project: providing services to taxonomists for standard genome sequencing and annotation.</title>
        <authorList>
            <consortium name="The Broad Institute Genomics Platform"/>
            <consortium name="The Broad Institute Genome Sequencing Center for Infectious Disease"/>
            <person name="Wu L."/>
            <person name="Ma J."/>
        </authorList>
    </citation>
    <scope>NUCLEOTIDE SEQUENCE [LARGE SCALE GENOMIC DNA]</scope>
    <source>
        <strain evidence="2 3">JCM 16374</strain>
    </source>
</reference>
<gene>
    <name evidence="2" type="ORF">GCM10009864_20030</name>
</gene>
<protein>
    <submittedName>
        <fullName evidence="2">Uncharacterized protein</fullName>
    </submittedName>
</protein>